<evidence type="ECO:0000313" key="14">
    <source>
        <dbReference type="EMBL" id="GER01916.1"/>
    </source>
</evidence>
<keyword evidence="7 11" id="KW-0012">Acyltransferase</keyword>
<keyword evidence="15" id="KW-1185">Reference proteome</keyword>
<dbReference type="EC" id="2.3.2.2" evidence="11"/>
<evidence type="ECO:0000256" key="11">
    <source>
        <dbReference type="RuleBase" id="RU368036"/>
    </source>
</evidence>
<evidence type="ECO:0000256" key="2">
    <source>
        <dbReference type="ARBA" id="ARBA00001089"/>
    </source>
</evidence>
<dbReference type="PRINTS" id="PR01210">
    <property type="entry name" value="GGTRANSPTASE"/>
</dbReference>
<reference evidence="14 15" key="1">
    <citation type="submission" date="2019-09" db="EMBL/GenBank/DDBJ databases">
        <title>NBRP : Genome information of microbial organism related human and environment.</title>
        <authorList>
            <person name="Hattori M."/>
            <person name="Oshima K."/>
            <person name="Inaba H."/>
            <person name="Suda W."/>
            <person name="Sakamoto M."/>
            <person name="Iino T."/>
            <person name="Kitahara M."/>
            <person name="Oshida Y."/>
            <person name="Iida T."/>
            <person name="Kudo T."/>
            <person name="Itoh T."/>
            <person name="Ohkuma M."/>
        </authorList>
    </citation>
    <scope>NUCLEOTIDE SEQUENCE [LARGE SCALE GENOMIC DNA]</scope>
    <source>
        <strain evidence="14 15">Mie-1</strain>
    </source>
</reference>
<dbReference type="SUPFAM" id="SSF56235">
    <property type="entry name" value="N-terminal nucleophile aminohydrolases (Ntn hydrolases)"/>
    <property type="match status" value="1"/>
</dbReference>
<comment type="catalytic activity">
    <reaction evidence="8 11">
        <text>an N-terminal (5-L-glutamyl)-[peptide] + an alpha-amino acid = 5-L-glutamyl amino acid + an N-terminal L-alpha-aminoacyl-[peptide]</text>
        <dbReference type="Rhea" id="RHEA:23904"/>
        <dbReference type="Rhea" id="RHEA-COMP:9780"/>
        <dbReference type="Rhea" id="RHEA-COMP:9795"/>
        <dbReference type="ChEBI" id="CHEBI:77644"/>
        <dbReference type="ChEBI" id="CHEBI:78597"/>
        <dbReference type="ChEBI" id="CHEBI:78599"/>
        <dbReference type="ChEBI" id="CHEBI:78608"/>
        <dbReference type="EC" id="2.3.2.2"/>
    </reaction>
</comment>
<comment type="similarity">
    <text evidence="3 11">Belongs to the gamma-glutamyltransferase family.</text>
</comment>
<proteinExistence type="inferred from homology"/>
<comment type="caution">
    <text evidence="14">The sequence shown here is derived from an EMBL/GenBank/DDBJ whole genome shotgun (WGS) entry which is preliminary data.</text>
</comment>
<evidence type="ECO:0000256" key="5">
    <source>
        <dbReference type="ARBA" id="ARBA00022801"/>
    </source>
</evidence>
<feature type="binding site" evidence="10">
    <location>
        <position position="494"/>
    </location>
    <ligand>
        <name>L-glutamate</name>
        <dbReference type="ChEBI" id="CHEBI:29985"/>
    </ligand>
</feature>
<dbReference type="Proteomes" id="UP000325187">
    <property type="component" value="Unassembled WGS sequence"/>
</dbReference>
<dbReference type="PANTHER" id="PTHR43199:SF1">
    <property type="entry name" value="GLUTATHIONE HYDROLASE PROENZYME"/>
    <property type="match status" value="1"/>
</dbReference>
<feature type="binding site" evidence="10">
    <location>
        <position position="110"/>
    </location>
    <ligand>
        <name>L-glutamate</name>
        <dbReference type="ChEBI" id="CHEBI:29985"/>
    </ligand>
</feature>
<dbReference type="PANTHER" id="PTHR43199">
    <property type="entry name" value="GLUTATHIONE HYDROLASE"/>
    <property type="match status" value="1"/>
</dbReference>
<keyword evidence="13" id="KW-0732">Signal</keyword>
<accession>A0A5A7N4C6</accession>
<evidence type="ECO:0000256" key="10">
    <source>
        <dbReference type="PIRSR" id="PIRSR600101-2"/>
    </source>
</evidence>
<evidence type="ECO:0000256" key="13">
    <source>
        <dbReference type="SAM" id="SignalP"/>
    </source>
</evidence>
<dbReference type="GO" id="GO:0006751">
    <property type="term" value="P:glutathione catabolic process"/>
    <property type="evidence" value="ECO:0007669"/>
    <property type="project" value="UniProtKB-UniRule"/>
</dbReference>
<comment type="catalytic activity">
    <reaction evidence="2 11">
        <text>glutathione + H2O = L-cysteinylglycine + L-glutamate</text>
        <dbReference type="Rhea" id="RHEA:28807"/>
        <dbReference type="ChEBI" id="CHEBI:15377"/>
        <dbReference type="ChEBI" id="CHEBI:29985"/>
        <dbReference type="ChEBI" id="CHEBI:57925"/>
        <dbReference type="ChEBI" id="CHEBI:61694"/>
        <dbReference type="EC" id="3.4.19.13"/>
    </reaction>
</comment>
<feature type="region of interest" description="Disordered" evidence="12">
    <location>
        <begin position="574"/>
        <end position="593"/>
    </location>
</feature>
<evidence type="ECO:0000256" key="6">
    <source>
        <dbReference type="ARBA" id="ARBA00023145"/>
    </source>
</evidence>
<dbReference type="GO" id="GO:0103068">
    <property type="term" value="F:leukotriene C4 gamma-glutamyl transferase activity"/>
    <property type="evidence" value="ECO:0007669"/>
    <property type="project" value="UniProtKB-EC"/>
</dbReference>
<dbReference type="Pfam" id="PF01019">
    <property type="entry name" value="G_glu_transpept"/>
    <property type="match status" value="1"/>
</dbReference>
<feature type="compositionally biased region" description="Basic and acidic residues" evidence="12">
    <location>
        <begin position="583"/>
        <end position="593"/>
    </location>
</feature>
<keyword evidence="11" id="KW-0317">Glutathione biosynthesis</keyword>
<evidence type="ECO:0000256" key="3">
    <source>
        <dbReference type="ARBA" id="ARBA00009381"/>
    </source>
</evidence>
<feature type="active site" description="Nucleophile" evidence="9">
    <location>
        <position position="407"/>
    </location>
</feature>
<feature type="binding site" evidence="10">
    <location>
        <begin position="471"/>
        <end position="472"/>
    </location>
    <ligand>
        <name>L-glutamate</name>
        <dbReference type="ChEBI" id="CHEBI:29985"/>
    </ligand>
</feature>
<dbReference type="InterPro" id="IPR043138">
    <property type="entry name" value="GGT_lsub"/>
</dbReference>
<dbReference type="UniPathway" id="UPA00204"/>
<evidence type="ECO:0000256" key="9">
    <source>
        <dbReference type="PIRSR" id="PIRSR600101-1"/>
    </source>
</evidence>
<dbReference type="Gene3D" id="3.60.20.40">
    <property type="match status" value="1"/>
</dbReference>
<dbReference type="RefSeq" id="WP_150002749.1">
    <property type="nucleotide sequence ID" value="NZ_BKCM01000014.1"/>
</dbReference>
<comment type="PTM">
    <text evidence="11">Cleaved by autocatalysis into a large and a small subunit.</text>
</comment>
<keyword evidence="4 11" id="KW-0808">Transferase</keyword>
<comment type="catalytic activity">
    <reaction evidence="1 11">
        <text>an S-substituted glutathione + H2O = an S-substituted L-cysteinylglycine + L-glutamate</text>
        <dbReference type="Rhea" id="RHEA:59468"/>
        <dbReference type="ChEBI" id="CHEBI:15377"/>
        <dbReference type="ChEBI" id="CHEBI:29985"/>
        <dbReference type="ChEBI" id="CHEBI:90779"/>
        <dbReference type="ChEBI" id="CHEBI:143103"/>
        <dbReference type="EC" id="3.4.19.13"/>
    </reaction>
</comment>
<gene>
    <name evidence="14" type="ORF">JCM17845_25390</name>
</gene>
<comment type="pathway">
    <text evidence="11">Sulfur metabolism; glutathione metabolism.</text>
</comment>
<feature type="chain" id="PRO_5022846892" description="Glutathione hydrolase proenzyme" evidence="13">
    <location>
        <begin position="29"/>
        <end position="593"/>
    </location>
</feature>
<dbReference type="InterPro" id="IPR029055">
    <property type="entry name" value="Ntn_hydrolases_N"/>
</dbReference>
<dbReference type="NCBIfam" id="TIGR00066">
    <property type="entry name" value="g_glut_trans"/>
    <property type="match status" value="1"/>
</dbReference>
<protein>
    <recommendedName>
        <fullName evidence="11">Glutathione hydrolase proenzyme</fullName>
        <ecNumber evidence="11">2.3.2.2</ecNumber>
        <ecNumber evidence="11">3.4.19.13</ecNumber>
    </recommendedName>
    <component>
        <recommendedName>
            <fullName evidence="11">Glutathione hydrolase large chain</fullName>
        </recommendedName>
    </component>
    <component>
        <recommendedName>
            <fullName evidence="11">Glutathione hydrolase small chain</fullName>
        </recommendedName>
    </component>
</protein>
<dbReference type="InterPro" id="IPR000101">
    <property type="entry name" value="GGT_peptidase"/>
</dbReference>
<name>A0A5A7N4C6_9PROT</name>
<dbReference type="GO" id="GO:0006750">
    <property type="term" value="P:glutathione biosynthetic process"/>
    <property type="evidence" value="ECO:0007669"/>
    <property type="project" value="UniProtKB-KW"/>
</dbReference>
<evidence type="ECO:0000256" key="12">
    <source>
        <dbReference type="SAM" id="MobiDB-lite"/>
    </source>
</evidence>
<feature type="signal peptide" evidence="13">
    <location>
        <begin position="1"/>
        <end position="28"/>
    </location>
</feature>
<feature type="binding site" evidence="10">
    <location>
        <position position="447"/>
    </location>
    <ligand>
        <name>L-glutamate</name>
        <dbReference type="ChEBI" id="CHEBI:29985"/>
    </ligand>
</feature>
<dbReference type="InterPro" id="IPR043137">
    <property type="entry name" value="GGT_ssub_C"/>
</dbReference>
<evidence type="ECO:0000313" key="15">
    <source>
        <dbReference type="Proteomes" id="UP000325187"/>
    </source>
</evidence>
<comment type="subunit">
    <text evidence="11">This enzyme consists of two polypeptide chains, which are synthesized in precursor form from a single polypeptide.</text>
</comment>
<sequence>MPRPARILQSIAVSLGFLVAGTAAPLQSAQAHMPENAPVEAKKHMAIAANPHASRAGLRMLRAGGSAVDAAIAMQAVLSLVEPQSSGIGGGGFLLHFDQDTQELVAYDGRETAPMGVDDSLFLDENGNPLDFLDAALGGRAVGVPGVMAMLAKAHEDHGKLPWATVFEPAIELAENGFAISPRLFYLLDSRAALYRKMNLSLEDLGAAGPYFFTKDLQAKPQGHMLKNPAYGKALRQIAQQGVSAFYEGDIAKDMVDVIANNPFAPGALTLEDLAAYKVVKREPVCAPYRSNKVCSMGPPSSGGTTMLAILGILEGFDLPSLAPWSTDAIHLYAEASQLAYADRDVFSADPAFVPVPVKGLIDRGYLAKRRALIDPRKSMGEAKAGDPPRDHGAVFAPNMGPDIPSTSHMVAVDDDGNVVSFTTTVQIAFGSFLMSNGFILNNQLTDFSFTPELEGVKVANRVEPGKKPRSSMTPTIVFDDQDRVRMAIGSPGGSRIISYVTKTVLGVLDWGMSIQDAISTPNLVGRNGVLEIERDTPITSQTEALSALGHQVRARTLNSGLHGFTVHYDADRKGRTYQGGADPRREGVPLGD</sequence>
<dbReference type="EMBL" id="BKCM01000014">
    <property type="protein sequence ID" value="GER01916.1"/>
    <property type="molecule type" value="Genomic_DNA"/>
</dbReference>
<evidence type="ECO:0000256" key="7">
    <source>
        <dbReference type="ARBA" id="ARBA00023315"/>
    </source>
</evidence>
<evidence type="ECO:0000256" key="1">
    <source>
        <dbReference type="ARBA" id="ARBA00001049"/>
    </source>
</evidence>
<keyword evidence="5 11" id="KW-0378">Hydrolase</keyword>
<keyword evidence="6 11" id="KW-0865">Zymogen</keyword>
<dbReference type="InterPro" id="IPR051792">
    <property type="entry name" value="GGT_bact"/>
</dbReference>
<dbReference type="EC" id="3.4.19.13" evidence="11"/>
<evidence type="ECO:0000256" key="4">
    <source>
        <dbReference type="ARBA" id="ARBA00022679"/>
    </source>
</evidence>
<evidence type="ECO:0000256" key="8">
    <source>
        <dbReference type="ARBA" id="ARBA00047417"/>
    </source>
</evidence>
<dbReference type="GO" id="GO:0036374">
    <property type="term" value="F:glutathione hydrolase activity"/>
    <property type="evidence" value="ECO:0007669"/>
    <property type="project" value="UniProtKB-UniRule"/>
</dbReference>
<organism evidence="14 15">
    <name type="scientific">Iodidimonas gelatinilytica</name>
    <dbReference type="NCBI Taxonomy" id="1236966"/>
    <lineage>
        <taxon>Bacteria</taxon>
        <taxon>Pseudomonadati</taxon>
        <taxon>Pseudomonadota</taxon>
        <taxon>Alphaproteobacteria</taxon>
        <taxon>Iodidimonadales</taxon>
        <taxon>Iodidimonadaceae</taxon>
        <taxon>Iodidimonas</taxon>
    </lineage>
</organism>
<dbReference type="AlphaFoldDB" id="A0A5A7N4C6"/>
<dbReference type="Gene3D" id="1.10.246.130">
    <property type="match status" value="1"/>
</dbReference>